<feature type="transmembrane region" description="Helical" evidence="6">
    <location>
        <begin position="96"/>
        <end position="119"/>
    </location>
</feature>
<dbReference type="GO" id="GO:0022857">
    <property type="term" value="F:transmembrane transporter activity"/>
    <property type="evidence" value="ECO:0007669"/>
    <property type="project" value="InterPro"/>
</dbReference>
<dbReference type="InterPro" id="IPR036259">
    <property type="entry name" value="MFS_trans_sf"/>
</dbReference>
<feature type="transmembrane region" description="Helical" evidence="6">
    <location>
        <begin position="270"/>
        <end position="287"/>
    </location>
</feature>
<dbReference type="AlphaFoldDB" id="A0A4R9BNS5"/>
<dbReference type="InterPro" id="IPR011701">
    <property type="entry name" value="MFS"/>
</dbReference>
<dbReference type="PANTHER" id="PTHR43124">
    <property type="entry name" value="PURINE EFFLUX PUMP PBUE"/>
    <property type="match status" value="1"/>
</dbReference>
<evidence type="ECO:0000256" key="2">
    <source>
        <dbReference type="ARBA" id="ARBA00022475"/>
    </source>
</evidence>
<evidence type="ECO:0000259" key="7">
    <source>
        <dbReference type="PROSITE" id="PS50850"/>
    </source>
</evidence>
<feature type="transmembrane region" description="Helical" evidence="6">
    <location>
        <begin position="237"/>
        <end position="258"/>
    </location>
</feature>
<dbReference type="Pfam" id="PF07690">
    <property type="entry name" value="MFS_1"/>
    <property type="match status" value="1"/>
</dbReference>
<accession>A0A4R9BNS5</accession>
<keyword evidence="5 6" id="KW-0472">Membrane</keyword>
<comment type="caution">
    <text evidence="8">The sequence shown here is derived from an EMBL/GenBank/DDBJ whole genome shotgun (WGS) entry which is preliminary data.</text>
</comment>
<dbReference type="Proteomes" id="UP000298468">
    <property type="component" value="Unassembled WGS sequence"/>
</dbReference>
<feature type="transmembrane region" description="Helical" evidence="6">
    <location>
        <begin position="358"/>
        <end position="380"/>
    </location>
</feature>
<keyword evidence="3 6" id="KW-0812">Transmembrane</keyword>
<protein>
    <submittedName>
        <fullName evidence="8">MFS transporter</fullName>
    </submittedName>
</protein>
<feature type="transmembrane region" description="Helical" evidence="6">
    <location>
        <begin position="162"/>
        <end position="181"/>
    </location>
</feature>
<dbReference type="PROSITE" id="PS50850">
    <property type="entry name" value="MFS"/>
    <property type="match status" value="1"/>
</dbReference>
<feature type="transmembrane region" description="Helical" evidence="6">
    <location>
        <begin position="293"/>
        <end position="312"/>
    </location>
</feature>
<proteinExistence type="predicted"/>
<dbReference type="OrthoDB" id="9814237at2"/>
<evidence type="ECO:0000256" key="5">
    <source>
        <dbReference type="ARBA" id="ARBA00023136"/>
    </source>
</evidence>
<dbReference type="InterPro" id="IPR020846">
    <property type="entry name" value="MFS_dom"/>
</dbReference>
<dbReference type="InterPro" id="IPR050189">
    <property type="entry name" value="MFS_Efflux_Transporters"/>
</dbReference>
<dbReference type="SUPFAM" id="SSF103473">
    <property type="entry name" value="MFS general substrate transporter"/>
    <property type="match status" value="1"/>
</dbReference>
<dbReference type="PANTHER" id="PTHR43124:SF3">
    <property type="entry name" value="CHLORAMPHENICOL EFFLUX PUMP RV0191"/>
    <property type="match status" value="1"/>
</dbReference>
<sequence length="406" mass="41350">MRSSPLPLYALALTSFALGTAEFAPNGQLLSVADGFAVPVADAGLITTGFALGGVIGGPLIAAATLRVPHKLLTIILVAVFLVANIGTALSPTLLLAVLTRALAGAMLGAFMGVAITIASDLVTTARRGRAIALVFSGLTISNVLGVVIGNLAGNAWGWRSVFWFVTVLAVVSLIGLITVLPRSAEAVVAASGSVGAALRTVRLWLTYAAMALAYGGLFIMFTYIEPMLQERTGASSGAVVWLLLVFGVGLVVGTHYAGVFADKSIRGTTVTAMVVLAAALVAFSFLDTNIFAVIVLLGVLGAAGFGMVPPLQSFAVEVANVTSPFISAIASASFMAGVSLGSAIGGEVLRRGYDYNALPLVGAGLTVLGLVVFLVVAALHKRASFKVPAMPEQVDVTGAKLPTHG</sequence>
<dbReference type="RefSeq" id="WP_134641506.1">
    <property type="nucleotide sequence ID" value="NZ_SOHM01000031.1"/>
</dbReference>
<dbReference type="Gene3D" id="1.20.1250.20">
    <property type="entry name" value="MFS general substrate transporter like domains"/>
    <property type="match status" value="1"/>
</dbReference>
<feature type="transmembrane region" description="Helical" evidence="6">
    <location>
        <begin position="72"/>
        <end position="90"/>
    </location>
</feature>
<keyword evidence="9" id="KW-1185">Reference proteome</keyword>
<feature type="transmembrane region" description="Helical" evidence="6">
    <location>
        <begin position="202"/>
        <end position="225"/>
    </location>
</feature>
<evidence type="ECO:0000313" key="9">
    <source>
        <dbReference type="Proteomes" id="UP000298468"/>
    </source>
</evidence>
<comment type="subcellular location">
    <subcellularLocation>
        <location evidence="1">Cell membrane</location>
        <topology evidence="1">Multi-pass membrane protein</topology>
    </subcellularLocation>
</comment>
<evidence type="ECO:0000256" key="4">
    <source>
        <dbReference type="ARBA" id="ARBA00022989"/>
    </source>
</evidence>
<gene>
    <name evidence="8" type="ORF">E3T61_14260</name>
</gene>
<keyword evidence="4 6" id="KW-1133">Transmembrane helix</keyword>
<dbReference type="CDD" id="cd17324">
    <property type="entry name" value="MFS_NepI_like"/>
    <property type="match status" value="1"/>
</dbReference>
<dbReference type="GO" id="GO:0005886">
    <property type="term" value="C:plasma membrane"/>
    <property type="evidence" value="ECO:0007669"/>
    <property type="project" value="UniProtKB-SubCell"/>
</dbReference>
<evidence type="ECO:0000313" key="8">
    <source>
        <dbReference type="EMBL" id="TFD87025.1"/>
    </source>
</evidence>
<evidence type="ECO:0000256" key="6">
    <source>
        <dbReference type="SAM" id="Phobius"/>
    </source>
</evidence>
<feature type="transmembrane region" description="Helical" evidence="6">
    <location>
        <begin position="131"/>
        <end position="150"/>
    </location>
</feature>
<keyword evidence="2" id="KW-1003">Cell membrane</keyword>
<evidence type="ECO:0000256" key="3">
    <source>
        <dbReference type="ARBA" id="ARBA00022692"/>
    </source>
</evidence>
<feature type="transmembrane region" description="Helical" evidence="6">
    <location>
        <begin position="324"/>
        <end position="346"/>
    </location>
</feature>
<name>A0A4R9BNS5_9MICO</name>
<feature type="transmembrane region" description="Helical" evidence="6">
    <location>
        <begin position="45"/>
        <end position="65"/>
    </location>
</feature>
<dbReference type="EMBL" id="SOHM01000031">
    <property type="protein sequence ID" value="TFD87025.1"/>
    <property type="molecule type" value="Genomic_DNA"/>
</dbReference>
<feature type="domain" description="Major facilitator superfamily (MFS) profile" evidence="7">
    <location>
        <begin position="7"/>
        <end position="382"/>
    </location>
</feature>
<evidence type="ECO:0000256" key="1">
    <source>
        <dbReference type="ARBA" id="ARBA00004651"/>
    </source>
</evidence>
<organism evidence="8 9">
    <name type="scientific">Cryobacterium lactosi</name>
    <dbReference type="NCBI Taxonomy" id="1259202"/>
    <lineage>
        <taxon>Bacteria</taxon>
        <taxon>Bacillati</taxon>
        <taxon>Actinomycetota</taxon>
        <taxon>Actinomycetes</taxon>
        <taxon>Micrococcales</taxon>
        <taxon>Microbacteriaceae</taxon>
        <taxon>Cryobacterium</taxon>
    </lineage>
</organism>
<reference evidence="8 9" key="1">
    <citation type="submission" date="2019-03" db="EMBL/GenBank/DDBJ databases">
        <title>Genomics of glacier-inhabiting Cryobacterium strains.</title>
        <authorList>
            <person name="Liu Q."/>
            <person name="Xin Y.-H."/>
        </authorList>
    </citation>
    <scope>NUCLEOTIDE SEQUENCE [LARGE SCALE GENOMIC DNA]</scope>
    <source>
        <strain evidence="8 9">Sr59</strain>
    </source>
</reference>